<dbReference type="PANTHER" id="PTHR10887:SF495">
    <property type="entry name" value="HELICASE SENATAXIN ISOFORM X1-RELATED"/>
    <property type="match status" value="1"/>
</dbReference>
<dbReference type="GO" id="GO:0004386">
    <property type="term" value="F:helicase activity"/>
    <property type="evidence" value="ECO:0007669"/>
    <property type="project" value="InterPro"/>
</dbReference>
<dbReference type="InterPro" id="IPR027417">
    <property type="entry name" value="P-loop_NTPase"/>
</dbReference>
<organism evidence="2 3">
    <name type="scientific">Meloidogyne enterolobii</name>
    <name type="common">Root-knot nematode worm</name>
    <name type="synonym">Meloidogyne mayaguensis</name>
    <dbReference type="NCBI Taxonomy" id="390850"/>
    <lineage>
        <taxon>Eukaryota</taxon>
        <taxon>Metazoa</taxon>
        <taxon>Ecdysozoa</taxon>
        <taxon>Nematoda</taxon>
        <taxon>Chromadorea</taxon>
        <taxon>Rhabditida</taxon>
        <taxon>Tylenchina</taxon>
        <taxon>Tylenchomorpha</taxon>
        <taxon>Tylenchoidea</taxon>
        <taxon>Meloidogynidae</taxon>
        <taxon>Meloidogyninae</taxon>
        <taxon>Meloidogyne</taxon>
    </lineage>
</organism>
<dbReference type="Gene3D" id="3.40.50.300">
    <property type="entry name" value="P-loop containing nucleotide triphosphate hydrolases"/>
    <property type="match status" value="1"/>
</dbReference>
<sequence>MLQAPTDYAASSDRVGPVVLKSDHVMGDLPYRHNSDLHNSILFGIAKKYISHDNMFPQFYPLKNEFCHVHYDLRVMEKILELNPFELSSDQKLAVKRVLLPHACSVIQGMPGTGKTHTMNAAILTALLCRTDYLSDYEFVYNILCETPPYKSQSSKAKHHRKANILVVAKNNRAVDNAILSMLNLIEKLEKNGCSLVFLNNAFQKTRMYPN</sequence>
<comment type="caution">
    <text evidence="2">The sequence shown here is derived from an EMBL/GenBank/DDBJ whole genome shotgun (WGS) entry which is preliminary data.</text>
</comment>
<dbReference type="InterPro" id="IPR045055">
    <property type="entry name" value="DNA2/NAM7-like"/>
</dbReference>
<proteinExistence type="predicted"/>
<evidence type="ECO:0000259" key="1">
    <source>
        <dbReference type="Pfam" id="PF13086"/>
    </source>
</evidence>
<reference evidence="2 3" key="1">
    <citation type="submission" date="2020-08" db="EMBL/GenBank/DDBJ databases">
        <authorList>
            <person name="Koutsovoulos G."/>
            <person name="Danchin GJ E."/>
        </authorList>
    </citation>
    <scope>NUCLEOTIDE SEQUENCE [LARGE SCALE GENOMIC DNA]</scope>
</reference>
<dbReference type="Proteomes" id="UP000580250">
    <property type="component" value="Unassembled WGS sequence"/>
</dbReference>
<accession>A0A6V7WNJ4</accession>
<dbReference type="PANTHER" id="PTHR10887">
    <property type="entry name" value="DNA2/NAM7 HELICASE FAMILY"/>
    <property type="match status" value="1"/>
</dbReference>
<gene>
    <name evidence="2" type="ORF">MENT_LOCUS41208</name>
</gene>
<dbReference type="AlphaFoldDB" id="A0A6V7WNJ4"/>
<dbReference type="Pfam" id="PF13086">
    <property type="entry name" value="AAA_11"/>
    <property type="match status" value="1"/>
</dbReference>
<dbReference type="OrthoDB" id="10687638at2759"/>
<feature type="domain" description="DNA2/NAM7 helicase helicase" evidence="1">
    <location>
        <begin position="87"/>
        <end position="197"/>
    </location>
</feature>
<dbReference type="EMBL" id="CAJEWN010000698">
    <property type="protein sequence ID" value="CAD2188552.1"/>
    <property type="molecule type" value="Genomic_DNA"/>
</dbReference>
<dbReference type="InterPro" id="IPR041677">
    <property type="entry name" value="DNA2/NAM7_AAA_11"/>
</dbReference>
<protein>
    <recommendedName>
        <fullName evidence="1">DNA2/NAM7 helicase helicase domain-containing protein</fullName>
    </recommendedName>
</protein>
<evidence type="ECO:0000313" key="3">
    <source>
        <dbReference type="Proteomes" id="UP000580250"/>
    </source>
</evidence>
<name>A0A6V7WNJ4_MELEN</name>
<dbReference type="SUPFAM" id="SSF52540">
    <property type="entry name" value="P-loop containing nucleoside triphosphate hydrolases"/>
    <property type="match status" value="1"/>
</dbReference>
<evidence type="ECO:0000313" key="2">
    <source>
        <dbReference type="EMBL" id="CAD2188552.1"/>
    </source>
</evidence>